<dbReference type="PANTHER" id="PTHR31707">
    <property type="entry name" value="PECTINESTERASE"/>
    <property type="match status" value="1"/>
</dbReference>
<keyword evidence="4 7" id="KW-0378">Hydrolase</keyword>
<evidence type="ECO:0000313" key="11">
    <source>
        <dbReference type="EnsemblPlants" id="Pp3c18_170V3.1"/>
    </source>
</evidence>
<feature type="active site" evidence="6">
    <location>
        <position position="475"/>
    </location>
</feature>
<evidence type="ECO:0000256" key="5">
    <source>
        <dbReference type="ARBA" id="ARBA00023085"/>
    </source>
</evidence>
<keyword evidence="5 7" id="KW-0063">Aspartyl esterase</keyword>
<comment type="similarity">
    <text evidence="3">In the C-terminal section; belongs to the pectinesterase family.</text>
</comment>
<keyword evidence="12" id="KW-1185">Reference proteome</keyword>
<dbReference type="InterPro" id="IPR018040">
    <property type="entry name" value="Pectinesterase_Tyr_AS"/>
</dbReference>
<sequence length="636" mass="68525">MDTPGKGPLQAGTSPSGKQRSNFKGCCIFFVLVAAVILVAAAVLIPTVLIPRLRDKDKPAGHISKALDRIALACNITRFPDTCKSTIVGTTAAESDSIWIPNLAVAAATDAVTSILSRCRAYNLDPEVIFNATYGSIVDDCLEILQYGLQYLTSSSETLSKFPGPEQNREPPINELRTWVSGALTVTGACSDTLSRIQTVKSAPLRQQANQTFQVVSNALAIVNSFAVYGDDLEKWQPAYFLGNSRGPLSKSARRMLLSTEDSPQFKLRRSNPLSISGGSCESSPNHNSCSSTTGSSLNVAGSLPNWLRSQDRRLLLEESFPIANITVAQDGSGNYTTIQEAVDAAPINSSIRFVIHIKSGVYDEVVRVPFLTKNVMFLGDGINQTIITGNRSVQNPSITTFKSATVGVAGEGFMARGLTILNTAGAVAQQAVALRVSADKSALWQCSLHGFQDTLWAHAFRQFYKDCTISGTVDFVFGNAAAVLQSCTLLARVNLPGKQNVFTAQGRTDPGQWTGFSIQDCTLDGTPDLLQLNSSSQQLTYLGRPWKQYSLTVIMKSYMSAIIDSAGWLPYSGDFAFTTLFYGEYGNTGPGAKTEARVNWSTAITDPAVVTKFQVGQFLHSATWLPSTGIPYTDS</sequence>
<dbReference type="EnsemblPlants" id="Pp3c18_170V3.1">
    <property type="protein sequence ID" value="Pp3c18_170V3.1"/>
    <property type="gene ID" value="Pp3c18_170"/>
</dbReference>
<dbReference type="Gramene" id="Pp3c18_170V3.1">
    <property type="protein sequence ID" value="Pp3c18_170V3.1"/>
    <property type="gene ID" value="Pp3c18_170"/>
</dbReference>
<dbReference type="AlphaFoldDB" id="A0A2K1IZH0"/>
<dbReference type="GO" id="GO:0042545">
    <property type="term" value="P:cell wall modification"/>
    <property type="evidence" value="ECO:0007669"/>
    <property type="project" value="UniProtKB-UniRule"/>
</dbReference>
<reference evidence="11" key="3">
    <citation type="submission" date="2020-12" db="UniProtKB">
        <authorList>
            <consortium name="EnsemblPlants"/>
        </authorList>
    </citation>
    <scope>IDENTIFICATION</scope>
</reference>
<dbReference type="InterPro" id="IPR012334">
    <property type="entry name" value="Pectin_lyas_fold"/>
</dbReference>
<evidence type="ECO:0000256" key="7">
    <source>
        <dbReference type="RuleBase" id="RU000589"/>
    </source>
</evidence>
<dbReference type="STRING" id="3218.A0A2K1IZH0"/>
<dbReference type="Gramene" id="Pp3c18_170V3.2">
    <property type="protein sequence ID" value="Pp3c18_170V3.2"/>
    <property type="gene ID" value="Pp3c18_170"/>
</dbReference>
<dbReference type="Gene3D" id="1.20.140.40">
    <property type="entry name" value="Invertase/pectin methylesterase inhibitor family protein"/>
    <property type="match status" value="1"/>
</dbReference>
<dbReference type="InterPro" id="IPR006501">
    <property type="entry name" value="Pectinesterase_inhib_dom"/>
</dbReference>
<dbReference type="InterPro" id="IPR035513">
    <property type="entry name" value="Invertase/methylesterase_inhib"/>
</dbReference>
<dbReference type="EnsemblPlants" id="Pp3c18_170V3.3">
    <property type="protein sequence ID" value="Pp3c18_170V3.3"/>
    <property type="gene ID" value="Pp3c18_170"/>
</dbReference>
<dbReference type="KEGG" id="ppp:112295284"/>
<gene>
    <name evidence="11" type="primary">LOC112295284</name>
    <name evidence="10" type="ORF">PHYPA_022580</name>
</gene>
<evidence type="ECO:0000256" key="2">
    <source>
        <dbReference type="ARBA" id="ARBA00006027"/>
    </source>
</evidence>
<dbReference type="SMART" id="SM00856">
    <property type="entry name" value="PMEI"/>
    <property type="match status" value="1"/>
</dbReference>
<dbReference type="Gene3D" id="2.160.20.10">
    <property type="entry name" value="Single-stranded right-handed beta-helix, Pectin lyase-like"/>
    <property type="match status" value="1"/>
</dbReference>
<comment type="subcellular location">
    <subcellularLocation>
        <location evidence="7">Secreted</location>
        <location evidence="7">Cell wall</location>
    </subcellularLocation>
</comment>
<dbReference type="EnsemblPlants" id="Pp3c18_170V3.2">
    <property type="protein sequence ID" value="Pp3c18_170V3.2"/>
    <property type="gene ID" value="Pp3c18_170"/>
</dbReference>
<dbReference type="GO" id="GO:0046910">
    <property type="term" value="F:pectinesterase inhibitor activity"/>
    <property type="evidence" value="ECO:0000318"/>
    <property type="project" value="GO_Central"/>
</dbReference>
<dbReference type="Gramene" id="Pp3c18_170V3.3">
    <property type="protein sequence ID" value="Pp3c18_170V3.3"/>
    <property type="gene ID" value="Pp3c18_170"/>
</dbReference>
<keyword evidence="7" id="KW-0134">Cell wall</keyword>
<evidence type="ECO:0000256" key="3">
    <source>
        <dbReference type="ARBA" id="ARBA00007786"/>
    </source>
</evidence>
<dbReference type="RefSeq" id="XP_024402403.1">
    <property type="nucleotide sequence ID" value="XM_024546635.1"/>
</dbReference>
<accession>A0A2K1IZH0</accession>
<evidence type="ECO:0000256" key="6">
    <source>
        <dbReference type="PROSITE-ProRule" id="PRU10040"/>
    </source>
</evidence>
<evidence type="ECO:0000313" key="10">
    <source>
        <dbReference type="EMBL" id="PNR34682.1"/>
    </source>
</evidence>
<dbReference type="Pfam" id="PF01095">
    <property type="entry name" value="Pectinesterase"/>
    <property type="match status" value="1"/>
</dbReference>
<dbReference type="GO" id="GO:0030599">
    <property type="term" value="F:pectinesterase activity"/>
    <property type="evidence" value="ECO:0000318"/>
    <property type="project" value="GO_Central"/>
</dbReference>
<proteinExistence type="inferred from homology"/>
<dbReference type="InterPro" id="IPR011050">
    <property type="entry name" value="Pectin_lyase_fold/virulence"/>
</dbReference>
<feature type="domain" description="Pectinesterase inhibitor" evidence="9">
    <location>
        <begin position="65"/>
        <end position="222"/>
    </location>
</feature>
<evidence type="ECO:0000256" key="4">
    <source>
        <dbReference type="ARBA" id="ARBA00022801"/>
    </source>
</evidence>
<dbReference type="FunFam" id="2.160.20.10:FF:000001">
    <property type="entry name" value="Pectinesterase"/>
    <property type="match status" value="1"/>
</dbReference>
<dbReference type="SUPFAM" id="SSF101148">
    <property type="entry name" value="Plant invertase/pectin methylesterase inhibitor"/>
    <property type="match status" value="1"/>
</dbReference>
<comment type="similarity">
    <text evidence="2">In the N-terminal section; belongs to the PMEI family.</text>
</comment>
<dbReference type="InterPro" id="IPR000070">
    <property type="entry name" value="Pectinesterase_cat"/>
</dbReference>
<dbReference type="OrthoDB" id="2019149at2759"/>
<reference evidence="10 12" key="2">
    <citation type="journal article" date="2018" name="Plant J.">
        <title>The Physcomitrella patens chromosome-scale assembly reveals moss genome structure and evolution.</title>
        <authorList>
            <person name="Lang D."/>
            <person name="Ullrich K.K."/>
            <person name="Murat F."/>
            <person name="Fuchs J."/>
            <person name="Jenkins J."/>
            <person name="Haas F.B."/>
            <person name="Piednoel M."/>
            <person name="Gundlach H."/>
            <person name="Van Bel M."/>
            <person name="Meyberg R."/>
            <person name="Vives C."/>
            <person name="Morata J."/>
            <person name="Symeonidi A."/>
            <person name="Hiss M."/>
            <person name="Muchero W."/>
            <person name="Kamisugi Y."/>
            <person name="Saleh O."/>
            <person name="Blanc G."/>
            <person name="Decker E.L."/>
            <person name="van Gessel N."/>
            <person name="Grimwood J."/>
            <person name="Hayes R.D."/>
            <person name="Graham S.W."/>
            <person name="Gunter L.E."/>
            <person name="McDaniel S.F."/>
            <person name="Hoernstein S.N.W."/>
            <person name="Larsson A."/>
            <person name="Li F.W."/>
            <person name="Perroud P.F."/>
            <person name="Phillips J."/>
            <person name="Ranjan P."/>
            <person name="Rokshar D.S."/>
            <person name="Rothfels C.J."/>
            <person name="Schneider L."/>
            <person name="Shu S."/>
            <person name="Stevenson D.W."/>
            <person name="Thummler F."/>
            <person name="Tillich M."/>
            <person name="Villarreal Aguilar J.C."/>
            <person name="Widiez T."/>
            <person name="Wong G.K."/>
            <person name="Wymore A."/>
            <person name="Zhang Y."/>
            <person name="Zimmer A.D."/>
            <person name="Quatrano R.S."/>
            <person name="Mayer K.F.X."/>
            <person name="Goodstein D."/>
            <person name="Casacuberta J.M."/>
            <person name="Vandepoele K."/>
            <person name="Reski R."/>
            <person name="Cuming A.C."/>
            <person name="Tuskan G.A."/>
            <person name="Maumus F."/>
            <person name="Salse J."/>
            <person name="Schmutz J."/>
            <person name="Rensing S.A."/>
        </authorList>
    </citation>
    <scope>NUCLEOTIDE SEQUENCE [LARGE SCALE GENOMIC DNA]</scope>
    <source>
        <strain evidence="11 12">cv. Gransden 2004</strain>
    </source>
</reference>
<reference evidence="10 12" key="1">
    <citation type="journal article" date="2008" name="Science">
        <title>The Physcomitrella genome reveals evolutionary insights into the conquest of land by plants.</title>
        <authorList>
            <person name="Rensing S."/>
            <person name="Lang D."/>
            <person name="Zimmer A."/>
            <person name="Terry A."/>
            <person name="Salamov A."/>
            <person name="Shapiro H."/>
            <person name="Nishiyama T."/>
            <person name="Perroud P.-F."/>
            <person name="Lindquist E."/>
            <person name="Kamisugi Y."/>
            <person name="Tanahashi T."/>
            <person name="Sakakibara K."/>
            <person name="Fujita T."/>
            <person name="Oishi K."/>
            <person name="Shin-I T."/>
            <person name="Kuroki Y."/>
            <person name="Toyoda A."/>
            <person name="Suzuki Y."/>
            <person name="Hashimoto A."/>
            <person name="Yamaguchi K."/>
            <person name="Sugano A."/>
            <person name="Kohara Y."/>
            <person name="Fujiyama A."/>
            <person name="Anterola A."/>
            <person name="Aoki S."/>
            <person name="Ashton N."/>
            <person name="Barbazuk W.B."/>
            <person name="Barker E."/>
            <person name="Bennetzen J."/>
            <person name="Bezanilla M."/>
            <person name="Blankenship R."/>
            <person name="Cho S.H."/>
            <person name="Dutcher S."/>
            <person name="Estelle M."/>
            <person name="Fawcett J.A."/>
            <person name="Gundlach H."/>
            <person name="Hanada K."/>
            <person name="Heyl A."/>
            <person name="Hicks K.A."/>
            <person name="Hugh J."/>
            <person name="Lohr M."/>
            <person name="Mayer K."/>
            <person name="Melkozernov A."/>
            <person name="Murata T."/>
            <person name="Nelson D."/>
            <person name="Pils B."/>
            <person name="Prigge M."/>
            <person name="Reiss B."/>
            <person name="Renner T."/>
            <person name="Rombauts S."/>
            <person name="Rushton P."/>
            <person name="Sanderfoot A."/>
            <person name="Schween G."/>
            <person name="Shiu S.-H."/>
            <person name="Stueber K."/>
            <person name="Theodoulou F.L."/>
            <person name="Tu H."/>
            <person name="Van de Peer Y."/>
            <person name="Verrier P.J."/>
            <person name="Waters E."/>
            <person name="Wood A."/>
            <person name="Yang L."/>
            <person name="Cove D."/>
            <person name="Cuming A."/>
            <person name="Hasebe M."/>
            <person name="Lucas S."/>
            <person name="Mishler D.B."/>
            <person name="Reski R."/>
            <person name="Grigoriev I."/>
            <person name="Quatrano R.S."/>
            <person name="Boore J.L."/>
        </authorList>
    </citation>
    <scope>NUCLEOTIDE SEQUENCE [LARGE SCALE GENOMIC DNA]</scope>
    <source>
        <strain evidence="11 12">cv. Gransden 2004</strain>
    </source>
</reference>
<dbReference type="Pfam" id="PF04043">
    <property type="entry name" value="PMEI"/>
    <property type="match status" value="1"/>
</dbReference>
<feature type="transmembrane region" description="Helical" evidence="8">
    <location>
        <begin position="26"/>
        <end position="49"/>
    </location>
</feature>
<evidence type="ECO:0000313" key="12">
    <source>
        <dbReference type="Proteomes" id="UP000006727"/>
    </source>
</evidence>
<dbReference type="GeneID" id="112295284"/>
<dbReference type="SUPFAM" id="SSF51126">
    <property type="entry name" value="Pectin lyase-like"/>
    <property type="match status" value="1"/>
</dbReference>
<evidence type="ECO:0000259" key="9">
    <source>
        <dbReference type="SMART" id="SM00856"/>
    </source>
</evidence>
<keyword evidence="8" id="KW-0812">Transmembrane</keyword>
<dbReference type="PROSITE" id="PS00503">
    <property type="entry name" value="PECTINESTERASE_2"/>
    <property type="match status" value="1"/>
</dbReference>
<dbReference type="PaxDb" id="3218-PP1S151_23V6.2"/>
<name>A0A2K1IZH0_PHYPA</name>
<keyword evidence="8" id="KW-1133">Transmembrane helix</keyword>
<comment type="catalytic activity">
    <reaction evidence="7">
        <text>[(1-&gt;4)-alpha-D-galacturonosyl methyl ester](n) + n H2O = [(1-&gt;4)-alpha-D-galacturonosyl](n) + n methanol + n H(+)</text>
        <dbReference type="Rhea" id="RHEA:22380"/>
        <dbReference type="Rhea" id="RHEA-COMP:14570"/>
        <dbReference type="Rhea" id="RHEA-COMP:14573"/>
        <dbReference type="ChEBI" id="CHEBI:15377"/>
        <dbReference type="ChEBI" id="CHEBI:15378"/>
        <dbReference type="ChEBI" id="CHEBI:17790"/>
        <dbReference type="ChEBI" id="CHEBI:140522"/>
        <dbReference type="ChEBI" id="CHEBI:140523"/>
        <dbReference type="EC" id="3.1.1.11"/>
    </reaction>
</comment>
<dbReference type="UniPathway" id="UPA00545">
    <property type="reaction ID" value="UER00823"/>
</dbReference>
<evidence type="ECO:0000256" key="1">
    <source>
        <dbReference type="ARBA" id="ARBA00005184"/>
    </source>
</evidence>
<keyword evidence="7" id="KW-0964">Secreted</keyword>
<protein>
    <recommendedName>
        <fullName evidence="7">Pectinesterase</fullName>
        <ecNumber evidence="7">3.1.1.11</ecNumber>
    </recommendedName>
</protein>
<keyword evidence="8" id="KW-0472">Membrane</keyword>
<evidence type="ECO:0000256" key="8">
    <source>
        <dbReference type="SAM" id="Phobius"/>
    </source>
</evidence>
<dbReference type="PROSITE" id="PS00800">
    <property type="entry name" value="PECTINESTERASE_1"/>
    <property type="match status" value="1"/>
</dbReference>
<comment type="pathway">
    <text evidence="1 7">Glycan metabolism; pectin degradation; 2-dehydro-3-deoxy-D-gluconate from pectin: step 1/5.</text>
</comment>
<dbReference type="EMBL" id="ABEU02000018">
    <property type="protein sequence ID" value="PNR34682.1"/>
    <property type="molecule type" value="Genomic_DNA"/>
</dbReference>
<dbReference type="EC" id="3.1.1.11" evidence="7"/>
<dbReference type="GO" id="GO:0045490">
    <property type="term" value="P:pectin catabolic process"/>
    <property type="evidence" value="ECO:0007669"/>
    <property type="project" value="UniProtKB-UniRule"/>
</dbReference>
<dbReference type="OMA" id="RESNNGT"/>
<dbReference type="Proteomes" id="UP000006727">
    <property type="component" value="Chromosome 18"/>
</dbReference>
<comment type="function">
    <text evidence="7">Acts in the modification of cell walls via demethylesterification of cell wall pectin.</text>
</comment>
<keyword evidence="7" id="KW-0961">Cell wall biogenesis/degradation</keyword>
<organism evidence="10">
    <name type="scientific">Physcomitrium patens</name>
    <name type="common">Spreading-leaved earth moss</name>
    <name type="synonym">Physcomitrella patens</name>
    <dbReference type="NCBI Taxonomy" id="3218"/>
    <lineage>
        <taxon>Eukaryota</taxon>
        <taxon>Viridiplantae</taxon>
        <taxon>Streptophyta</taxon>
        <taxon>Embryophyta</taxon>
        <taxon>Bryophyta</taxon>
        <taxon>Bryophytina</taxon>
        <taxon>Bryopsida</taxon>
        <taxon>Funariidae</taxon>
        <taxon>Funariales</taxon>
        <taxon>Funariaceae</taxon>
        <taxon>Physcomitrium</taxon>
    </lineage>
</organism>
<dbReference type="InterPro" id="IPR033131">
    <property type="entry name" value="Pectinesterase_Asp_AS"/>
</dbReference>